<protein>
    <recommendedName>
        <fullName evidence="1">Putative restriction endonuclease domain-containing protein</fullName>
    </recommendedName>
</protein>
<accession>A0ABQ1GW18</accession>
<reference evidence="3" key="1">
    <citation type="journal article" date="2019" name="Int. J. Syst. Evol. Microbiol.">
        <title>The Global Catalogue of Microorganisms (GCM) 10K type strain sequencing project: providing services to taxonomists for standard genome sequencing and annotation.</title>
        <authorList>
            <consortium name="The Broad Institute Genomics Platform"/>
            <consortium name="The Broad Institute Genome Sequencing Center for Infectious Disease"/>
            <person name="Wu L."/>
            <person name="Ma J."/>
        </authorList>
    </citation>
    <scope>NUCLEOTIDE SEQUENCE [LARGE SCALE GENOMIC DNA]</scope>
    <source>
        <strain evidence="3">CGMCC 1.10106</strain>
    </source>
</reference>
<dbReference type="InterPro" id="IPR008538">
    <property type="entry name" value="Uma2"/>
</dbReference>
<evidence type="ECO:0000313" key="2">
    <source>
        <dbReference type="EMBL" id="GGA50923.1"/>
    </source>
</evidence>
<keyword evidence="3" id="KW-1185">Reference proteome</keyword>
<evidence type="ECO:0000259" key="1">
    <source>
        <dbReference type="Pfam" id="PF05685"/>
    </source>
</evidence>
<dbReference type="Pfam" id="PF05685">
    <property type="entry name" value="Uma2"/>
    <property type="match status" value="1"/>
</dbReference>
<dbReference type="RefSeq" id="WP_188447330.1">
    <property type="nucleotide sequence ID" value="NZ_BMDW01000012.1"/>
</dbReference>
<gene>
    <name evidence="2" type="ORF">GCM10011395_21590</name>
</gene>
<dbReference type="EMBL" id="BMDW01000012">
    <property type="protein sequence ID" value="GGA50923.1"/>
    <property type="molecule type" value="Genomic_DNA"/>
</dbReference>
<feature type="domain" description="Putative restriction endonuclease" evidence="1">
    <location>
        <begin position="21"/>
        <end position="177"/>
    </location>
</feature>
<dbReference type="Gene3D" id="3.90.1570.10">
    <property type="entry name" value="tt1808, chain A"/>
    <property type="match status" value="1"/>
</dbReference>
<dbReference type="Proteomes" id="UP000618591">
    <property type="component" value="Unassembled WGS sequence"/>
</dbReference>
<dbReference type="InterPro" id="IPR011335">
    <property type="entry name" value="Restrct_endonuc-II-like"/>
</dbReference>
<evidence type="ECO:0000313" key="3">
    <source>
        <dbReference type="Proteomes" id="UP000618591"/>
    </source>
</evidence>
<dbReference type="CDD" id="cd06260">
    <property type="entry name" value="DUF820-like"/>
    <property type="match status" value="1"/>
</dbReference>
<dbReference type="SUPFAM" id="SSF52980">
    <property type="entry name" value="Restriction endonuclease-like"/>
    <property type="match status" value="1"/>
</dbReference>
<dbReference type="PANTHER" id="PTHR35400">
    <property type="entry name" value="SLR1083 PROTEIN"/>
    <property type="match status" value="1"/>
</dbReference>
<dbReference type="PANTHER" id="PTHR35400:SF3">
    <property type="entry name" value="SLL1072 PROTEIN"/>
    <property type="match status" value="1"/>
</dbReference>
<sequence>MNKPVRLVAESVPDTAFTVRDYARLMEFGDFQEMRVELVRGELRKLMMPAGFSHGEMTATLAYELRVAFTGTDRRFATDLAIEIDSLTVRGGDIAVVLPDTPRTGPAPARYVVMVAEIELTTLGRDIGEKLADYARAGIPDYWIADLEACVMHVMRLPEGDRYRERSVVPFGTPIAVPGTDRTITIG</sequence>
<proteinExistence type="predicted"/>
<name>A0ABQ1GW18_9SPHN</name>
<comment type="caution">
    <text evidence="2">The sequence shown here is derived from an EMBL/GenBank/DDBJ whole genome shotgun (WGS) entry which is preliminary data.</text>
</comment>
<dbReference type="InterPro" id="IPR012296">
    <property type="entry name" value="Nuclease_put_TT1808"/>
</dbReference>
<organism evidence="2 3">
    <name type="scientific">Sphingomonas psychrolutea</name>
    <dbReference type="NCBI Taxonomy" id="1259676"/>
    <lineage>
        <taxon>Bacteria</taxon>
        <taxon>Pseudomonadati</taxon>
        <taxon>Pseudomonadota</taxon>
        <taxon>Alphaproteobacteria</taxon>
        <taxon>Sphingomonadales</taxon>
        <taxon>Sphingomonadaceae</taxon>
        <taxon>Sphingomonas</taxon>
    </lineage>
</organism>